<dbReference type="Proteomes" id="UP000233551">
    <property type="component" value="Unassembled WGS sequence"/>
</dbReference>
<evidence type="ECO:0000313" key="1">
    <source>
        <dbReference type="EMBL" id="PKI38318.1"/>
    </source>
</evidence>
<reference evidence="1 2" key="1">
    <citation type="submission" date="2017-11" db="EMBL/GenBank/DDBJ databases">
        <title>De-novo sequencing of pomegranate (Punica granatum L.) genome.</title>
        <authorList>
            <person name="Akparov Z."/>
            <person name="Amiraslanov A."/>
            <person name="Hajiyeva S."/>
            <person name="Abbasov M."/>
            <person name="Kaur K."/>
            <person name="Hamwieh A."/>
            <person name="Solovyev V."/>
            <person name="Salamov A."/>
            <person name="Braich B."/>
            <person name="Kosarev P."/>
            <person name="Mahmoud A."/>
            <person name="Hajiyev E."/>
            <person name="Babayeva S."/>
            <person name="Izzatullayeva V."/>
            <person name="Mammadov A."/>
            <person name="Mammadov A."/>
            <person name="Sharifova S."/>
            <person name="Ojaghi J."/>
            <person name="Eynullazada K."/>
            <person name="Bayramov B."/>
            <person name="Abdulazimova A."/>
            <person name="Shahmuradov I."/>
        </authorList>
    </citation>
    <scope>NUCLEOTIDE SEQUENCE [LARGE SCALE GENOMIC DNA]</scope>
    <source>
        <strain evidence="2">cv. AG2017</strain>
        <tissue evidence="1">Leaf</tissue>
    </source>
</reference>
<dbReference type="PANTHER" id="PTHR34364:SF1">
    <property type="entry name" value="WAS_WASL-INTERACTING FAMILY PROTEIN"/>
    <property type="match status" value="1"/>
</dbReference>
<dbReference type="AlphaFoldDB" id="A0A2I0I2W6"/>
<comment type="caution">
    <text evidence="1">The sequence shown here is derived from an EMBL/GenBank/DDBJ whole genome shotgun (WGS) entry which is preliminary data.</text>
</comment>
<organism evidence="1 2">
    <name type="scientific">Punica granatum</name>
    <name type="common">Pomegranate</name>
    <dbReference type="NCBI Taxonomy" id="22663"/>
    <lineage>
        <taxon>Eukaryota</taxon>
        <taxon>Viridiplantae</taxon>
        <taxon>Streptophyta</taxon>
        <taxon>Embryophyta</taxon>
        <taxon>Tracheophyta</taxon>
        <taxon>Spermatophyta</taxon>
        <taxon>Magnoliopsida</taxon>
        <taxon>eudicotyledons</taxon>
        <taxon>Gunneridae</taxon>
        <taxon>Pentapetalae</taxon>
        <taxon>rosids</taxon>
        <taxon>malvids</taxon>
        <taxon>Myrtales</taxon>
        <taxon>Lythraceae</taxon>
        <taxon>Punica</taxon>
    </lineage>
</organism>
<evidence type="ECO:0000313" key="2">
    <source>
        <dbReference type="Proteomes" id="UP000233551"/>
    </source>
</evidence>
<keyword evidence="2" id="KW-1185">Reference proteome</keyword>
<dbReference type="STRING" id="22663.A0A2I0I2W6"/>
<sequence>MSEEGPKLYANKPKKAQLKQIHQLKQGDAAARSYTMVPPPPPPQPRPPPPPPRESFARRYKFLWPLLLTVNLAFGAYLFIRTKKKDTSIEEEEVANDVPSTPASTAVAGAPVTEKPQSLPNQPVAEFVKPRDLIPQDQQLELFKWILEEKRKIKPKDPEEKKRVDEEKAILKQFIRAKSIPNI</sequence>
<dbReference type="PANTHER" id="PTHR34364">
    <property type="entry name" value="WAS/WASL-INTERACTING FAMILY PROTEIN"/>
    <property type="match status" value="1"/>
</dbReference>
<dbReference type="GeneID" id="116201882"/>
<accession>A0A2I0I2W6</accession>
<gene>
    <name evidence="1" type="ORF">CRG98_041290</name>
</gene>
<protein>
    <submittedName>
        <fullName evidence="1">Uncharacterized protein</fullName>
    </submittedName>
</protein>
<dbReference type="EMBL" id="PGOL01004136">
    <property type="protein sequence ID" value="PKI38318.1"/>
    <property type="molecule type" value="Genomic_DNA"/>
</dbReference>
<proteinExistence type="predicted"/>
<dbReference type="OrthoDB" id="1907935at2759"/>
<name>A0A2I0I2W6_PUNGR</name>